<dbReference type="RefSeq" id="WP_154780407.1">
    <property type="nucleotide sequence ID" value="NZ_WMBC01000007.1"/>
</dbReference>
<dbReference type="EMBL" id="WMBC01000007">
    <property type="protein sequence ID" value="MTD61535.1"/>
    <property type="molecule type" value="Genomic_DNA"/>
</dbReference>
<dbReference type="SMART" id="SM00641">
    <property type="entry name" value="Glyco_25"/>
    <property type="match status" value="1"/>
</dbReference>
<keyword evidence="4" id="KW-0326">Glycosidase</keyword>
<comment type="similarity">
    <text evidence="1">Belongs to the glycosyl hydrolase 25 family.</text>
</comment>
<dbReference type="Pfam" id="PF01183">
    <property type="entry name" value="Glyco_hydro_25"/>
    <property type="match status" value="1"/>
</dbReference>
<evidence type="ECO:0000256" key="1">
    <source>
        <dbReference type="ARBA" id="ARBA00010646"/>
    </source>
</evidence>
<reference evidence="6 7" key="1">
    <citation type="submission" date="2019-11" db="EMBL/GenBank/DDBJ databases">
        <title>Draft genome sequence of Blautia luti DSM 14534T, isolated from human stool.</title>
        <authorList>
            <person name="Ortiz R."/>
            <person name="Melis-Arcos F."/>
            <person name="Covarrubias P."/>
            <person name="Cardenas J.P."/>
            <person name="Perez-Donoso J."/>
            <person name="Almonacid D."/>
        </authorList>
    </citation>
    <scope>NUCLEOTIDE SEQUENCE [LARGE SCALE GENOMIC DNA]</scope>
    <source>
        <strain evidence="6 7">DSM 14534</strain>
    </source>
</reference>
<protein>
    <recommendedName>
        <fullName evidence="8">Glycosyl hydrolase family 25</fullName>
    </recommendedName>
</protein>
<dbReference type="SUPFAM" id="SSF51445">
    <property type="entry name" value="(Trans)glycosidases"/>
    <property type="match status" value="1"/>
</dbReference>
<feature type="signal peptide" evidence="5">
    <location>
        <begin position="1"/>
        <end position="32"/>
    </location>
</feature>
<dbReference type="PANTHER" id="PTHR34135:SF2">
    <property type="entry name" value="LYSOZYME"/>
    <property type="match status" value="1"/>
</dbReference>
<feature type="chain" id="PRO_5032604143" description="Glycosyl hydrolase family 25" evidence="5">
    <location>
        <begin position="33"/>
        <end position="526"/>
    </location>
</feature>
<dbReference type="Gene3D" id="2.10.270.10">
    <property type="entry name" value="Cholin Binding"/>
    <property type="match status" value="3"/>
</dbReference>
<dbReference type="Gene3D" id="3.20.20.80">
    <property type="entry name" value="Glycosidases"/>
    <property type="match status" value="1"/>
</dbReference>
<dbReference type="GO" id="GO:0016998">
    <property type="term" value="P:cell wall macromolecule catabolic process"/>
    <property type="evidence" value="ECO:0007669"/>
    <property type="project" value="InterPro"/>
</dbReference>
<dbReference type="Pfam" id="PF01473">
    <property type="entry name" value="Choline_bind_1"/>
    <property type="match status" value="3"/>
</dbReference>
<dbReference type="InterPro" id="IPR002053">
    <property type="entry name" value="Glyco_hydro_25"/>
</dbReference>
<comment type="caution">
    <text evidence="6">The sequence shown here is derived from an EMBL/GenBank/DDBJ whole genome shotgun (WGS) entry which is preliminary data.</text>
</comment>
<dbReference type="CDD" id="cd06414">
    <property type="entry name" value="GH25_LytC-like"/>
    <property type="match status" value="1"/>
</dbReference>
<dbReference type="InterPro" id="IPR018077">
    <property type="entry name" value="Glyco_hydro_fam25_subgr"/>
</dbReference>
<keyword evidence="5" id="KW-0732">Signal</keyword>
<dbReference type="GO" id="GO:0016052">
    <property type="term" value="P:carbohydrate catabolic process"/>
    <property type="evidence" value="ECO:0007669"/>
    <property type="project" value="TreeGrafter"/>
</dbReference>
<evidence type="ECO:0000313" key="6">
    <source>
        <dbReference type="EMBL" id="MTD61535.1"/>
    </source>
</evidence>
<keyword evidence="3" id="KW-0378">Hydrolase</keyword>
<gene>
    <name evidence="6" type="ORF">GKZ57_09715</name>
</gene>
<dbReference type="SUPFAM" id="SSF69360">
    <property type="entry name" value="Cell wall binding repeat"/>
    <property type="match status" value="1"/>
</dbReference>
<dbReference type="InterPro" id="IPR017853">
    <property type="entry name" value="GH"/>
</dbReference>
<evidence type="ECO:0000256" key="3">
    <source>
        <dbReference type="ARBA" id="ARBA00022801"/>
    </source>
</evidence>
<dbReference type="InterPro" id="IPR018337">
    <property type="entry name" value="Cell_wall/Cho-bd_repeat"/>
</dbReference>
<evidence type="ECO:0000256" key="5">
    <source>
        <dbReference type="SAM" id="SignalP"/>
    </source>
</evidence>
<keyword evidence="2" id="KW-0677">Repeat</keyword>
<dbReference type="Proteomes" id="UP000437824">
    <property type="component" value="Unassembled WGS sequence"/>
</dbReference>
<dbReference type="AlphaFoldDB" id="A0A844GP41"/>
<dbReference type="PANTHER" id="PTHR34135">
    <property type="entry name" value="LYSOZYME"/>
    <property type="match status" value="1"/>
</dbReference>
<proteinExistence type="inferred from homology"/>
<organism evidence="6 7">
    <name type="scientific">Blautia luti DSM 14534 = JCM 17040</name>
    <dbReference type="NCBI Taxonomy" id="649762"/>
    <lineage>
        <taxon>Bacteria</taxon>
        <taxon>Bacillati</taxon>
        <taxon>Bacillota</taxon>
        <taxon>Clostridia</taxon>
        <taxon>Lachnospirales</taxon>
        <taxon>Lachnospiraceae</taxon>
        <taxon>Blautia</taxon>
    </lineage>
</organism>
<evidence type="ECO:0000313" key="7">
    <source>
        <dbReference type="Proteomes" id="UP000437824"/>
    </source>
</evidence>
<sequence>MKKKFQGWRKKVAVGLLAAALCGSLSAQTAMATMHYDRRQTVAQEQFESSADTYSASASAVSKKAWRKINGKCYNGSGKVIPGAITRGIDVSEWQETINWAKVKKSDVDFAFVRIAHGIKYQDKNFDYNMKQAELAGVPVGTYVYSTATNTAGALKEAQLAIKKMKGYKVSYPVAYDLEDEKLEKLSPRTISRMALAFCNEIRQAGYYPIIYCNTYWYDYHIDWSILSGLDVWIARYGDTIQAPDSSKYSYTVWQSTSGEADSGLNPTRKLISGIPVWNDVDMDFGFVDYTKVITPRWQPLASYSPAVTADTGKYGHLPIGVKNGLKEENGDTFYYVNGKKVTGWTELNNKKYYFAPETGALYKDRLFKVNNQLYYADKNGVIATGKWVEYKGKTYYFKASGAAFKGMKRVNGKYYWFHTSSGYMFKNRKVIRSTGDIYYFGSNGVRYENGMKKITENGTVHTYYFHKDGKVHKGWLTYKGKKYYFYKGKTEKSGRRAENVRLTSSNGIISVFDKSGVCIDQYKKE</sequence>
<evidence type="ECO:0000256" key="4">
    <source>
        <dbReference type="ARBA" id="ARBA00023295"/>
    </source>
</evidence>
<dbReference type="PROSITE" id="PS51904">
    <property type="entry name" value="GLYCOSYL_HYDROL_F25_2"/>
    <property type="match status" value="1"/>
</dbReference>
<name>A0A844GP41_9FIRM</name>
<dbReference type="GO" id="GO:0003796">
    <property type="term" value="F:lysozyme activity"/>
    <property type="evidence" value="ECO:0007669"/>
    <property type="project" value="InterPro"/>
</dbReference>
<accession>A0A844GP41</accession>
<dbReference type="GO" id="GO:0009253">
    <property type="term" value="P:peptidoglycan catabolic process"/>
    <property type="evidence" value="ECO:0007669"/>
    <property type="project" value="InterPro"/>
</dbReference>
<evidence type="ECO:0008006" key="8">
    <source>
        <dbReference type="Google" id="ProtNLM"/>
    </source>
</evidence>
<evidence type="ECO:0000256" key="2">
    <source>
        <dbReference type="ARBA" id="ARBA00022737"/>
    </source>
</evidence>